<organism evidence="1 2">
    <name type="scientific">Shigella flexneri</name>
    <dbReference type="NCBI Taxonomy" id="623"/>
    <lineage>
        <taxon>Bacteria</taxon>
        <taxon>Pseudomonadati</taxon>
        <taxon>Pseudomonadota</taxon>
        <taxon>Gammaproteobacteria</taxon>
        <taxon>Enterobacterales</taxon>
        <taxon>Enterobacteriaceae</taxon>
        <taxon>Shigella</taxon>
    </lineage>
</organism>
<dbReference type="AlphaFoldDB" id="A0A0H2VWW2"/>
<dbReference type="EMBL" id="AE014073">
    <property type="protein sequence ID" value="AAP17779.1"/>
    <property type="molecule type" value="Genomic_DNA"/>
</dbReference>
<accession>A0A0H2VWW2</accession>
<evidence type="ECO:0000313" key="1">
    <source>
        <dbReference type="EMBL" id="AAP17779.1"/>
    </source>
</evidence>
<protein>
    <submittedName>
        <fullName evidence="1">Uncharacterized protein</fullName>
    </submittedName>
</protein>
<dbReference type="Proteomes" id="UP000002673">
    <property type="component" value="Chromosome"/>
</dbReference>
<reference evidence="1 2" key="1">
    <citation type="journal article" date="2003" name="Infect. Immun.">
        <title>Complete genome sequence and comparative genomics of Shigella flexneri serotype 2a strain 2457T.</title>
        <authorList>
            <person name="Wei J."/>
            <person name="Goldberg M.B."/>
            <person name="Burland V."/>
            <person name="Venkatesan M.M."/>
            <person name="Deng W."/>
            <person name="Fournier G."/>
            <person name="Mayhew G.F."/>
            <person name="Plunkett G.III."/>
            <person name="Rose D.J."/>
            <person name="Darling A."/>
            <person name="Mau B."/>
            <person name="Perna N.T."/>
            <person name="Payne S.M."/>
            <person name="Runyen-Janecky L.J."/>
            <person name="Zhou S."/>
            <person name="Schwartz D.C."/>
            <person name="Blattner F.R."/>
        </authorList>
    </citation>
    <scope>NUCLEOTIDE SEQUENCE [LARGE SCALE GENOMIC DNA]</scope>
    <source>
        <strain evidence="2">ATCC 700930 / 2457T / Serotype 2a</strain>
    </source>
</reference>
<proteinExistence type="predicted"/>
<dbReference type="KEGG" id="sfx:S2640"/>
<sequence length="111" mass="12320">MSTLLSLIGVFRHTNNKFIRIAKQTGASLLPIFHPMMLSPGGANPDVDCITKAAKSRDKKPPLCSEGWKFGGAKRDRTADLLHAMQALSQLSYSPTMRLRTKFAGCKIWWS</sequence>
<gene>
    <name evidence="1" type="ordered locus">S2640</name>
</gene>
<evidence type="ECO:0000313" key="2">
    <source>
        <dbReference type="Proteomes" id="UP000002673"/>
    </source>
</evidence>
<name>A0A0H2VWW2_SHIFL</name>
<dbReference type="HOGENOM" id="CLU_172592_0_0_6"/>